<dbReference type="Proteomes" id="UP000827092">
    <property type="component" value="Unassembled WGS sequence"/>
</dbReference>
<dbReference type="SUPFAM" id="SSF49447">
    <property type="entry name" value="Second domain of Mu2 adaptin subunit (ap50) of ap2 adaptor"/>
    <property type="match status" value="1"/>
</dbReference>
<evidence type="ECO:0000256" key="5">
    <source>
        <dbReference type="SAM" id="MobiDB-lite"/>
    </source>
</evidence>
<sequence length="1511" mass="169487">MNFIKKKLKGHKKDDEEEEYEKAVYEQSLHPQNQDQKNKNTEEWQFFNQLSMKVQDTVQKTQTTLNKLKDTRPEDDEDDDDLDSAVPKTIPPYSATKIPKAPPRPPPPSGGQTDFDFGSEFSSLPRGPPRPPPPGSSETFSLDSSALHGTPSKSYGSPARPPPPSMGRTEPNPVADHYAPLTKPTPPVMNTTANNNAVLNLLDEFGFQSDPAPVSTNAANMQDLLFLDDKEDIDPFDTSYVDVNNLTSMPMVSDRKNSTSNGKGPEKNFNPFSSFSKQTDDWMASPSSNTDSKKTATNPFFSGITEDTKSVTEQNAPSFNPFAIKEPITSKEEDDFFGITIEPIKTEELPNTFEMEKHPHEFVNSGFCINDIEPVDNILGNLPNDSNVVSNSVHRESIKSLTSGMNVWDSDKNKDSSIFQCDQPMVSEILDKPLEANSIWDSDSHSGDILQPETFSQKEDISKVMDIEEETVIDWGTSGGVFGNGSANESSPNIENSSVTSDVKPDNEISPTKEISISSPEVAITQGNEAAIIPQRKMSETNDTAISPQRKMSETNDTAIIPQRNLSQTNEAADIPQRKMSVTNEAVGIPQRKMSTTNEAAGIPQRKMSTTNEAAGIPQRKMSTTNEVAGIPQRKMSATNEAAGIPQRKMSATNEAAGIPQRKMSVTNGAAAIPPRRMSRTNEAAIVPQRKMSQTSETAVIPPRKMSQTNEPALNSRKLSSTSLKGSSRDITPDVSDSNLSEKVESIPKESPDEKSPEKPVIENVSKSFTEDFSKPFAEDFSKQFGNEQQGFSFHTKSDDQKQDPEFDAFAAKFENAKDSQGPDPFDAFMNKRAPTLKKIQENYRAFDSMDEFDPFRASNRPPTEPQPMMKKEPSRDSFEDYDNEVDFSVVIKPKVKDSSEIKVCTMEPPKLLPPPKTPTKAFENSPASRFNPFDKDFLESGEAAKATESAYETVEIEEEPVPALGEAGVRKSDSIESPLTPLFDEDTSQPLEVFPVPFEREGWDMVLRQPNKKKLTGNRFWKKIFVKVSENSVLQLFNKSDDKVPFQELPLQACYSLSEVGAQQYDQFGKIFTVKLQYKFYRERVGVRPGQISKVTQGQVTTMGDVAKLGLPLQHSAQTSQLLKLGSQSYNDLQFFIREVEDVIFRMSVHRDRVLTYKTEEVQVIAQDEFYVEQSKTGHIDKQLARVRIFFLAFITGMPSVEVGLNDLIRQGKEVVGRYDIIPVVTEEWIRLEDVEFHSCIIQDEFYKSRAIKFHPPDACLFELLRFRIRPPKNRELPLQVRVFMTVSNTRVEIRSDILVPGYSSRKQGQVPCENIQIRFPVPECWIYLFRTEKHFRYGSKKSTARRPGKIKGLERIIGAAQNLDPSLIEVSAGQAKYEHVFHAVVWRIPRLPKEGQGAYTQQLFLLRTELTSFDQIPESFEQYVDVEFTMPATYVSHTTVRSVSVTNPIPPEKYVRYVSKHEYKVEIDFKNSTDEMDSLMATPSPSVPISTTPAVQESTEDEDKDDDSD</sequence>
<comment type="similarity">
    <text evidence="2">Belongs to the Stoned B family.</text>
</comment>
<gene>
    <name evidence="8" type="ORF">JTE90_021883</name>
</gene>
<dbReference type="InterPro" id="IPR028565">
    <property type="entry name" value="MHD"/>
</dbReference>
<evidence type="ECO:0000256" key="2">
    <source>
        <dbReference type="ARBA" id="ARBA00005579"/>
    </source>
</evidence>
<feature type="region of interest" description="Disordered" evidence="5">
    <location>
        <begin position="851"/>
        <end position="880"/>
    </location>
</feature>
<comment type="caution">
    <text evidence="8">The sequence shown here is derived from an EMBL/GenBank/DDBJ whole genome shotgun (WGS) entry which is preliminary data.</text>
</comment>
<dbReference type="Pfam" id="PF00928">
    <property type="entry name" value="Adap_comp_sub"/>
    <property type="match status" value="1"/>
</dbReference>
<organism evidence="8 9">
    <name type="scientific">Oedothorax gibbosus</name>
    <dbReference type="NCBI Taxonomy" id="931172"/>
    <lineage>
        <taxon>Eukaryota</taxon>
        <taxon>Metazoa</taxon>
        <taxon>Ecdysozoa</taxon>
        <taxon>Arthropoda</taxon>
        <taxon>Chelicerata</taxon>
        <taxon>Arachnida</taxon>
        <taxon>Araneae</taxon>
        <taxon>Araneomorphae</taxon>
        <taxon>Entelegynae</taxon>
        <taxon>Araneoidea</taxon>
        <taxon>Linyphiidae</taxon>
        <taxon>Erigoninae</taxon>
        <taxon>Oedothorax</taxon>
    </lineage>
</organism>
<feature type="region of interest" description="Disordered" evidence="5">
    <location>
        <begin position="63"/>
        <end position="192"/>
    </location>
</feature>
<evidence type="ECO:0000256" key="3">
    <source>
        <dbReference type="ARBA" id="ARBA00022490"/>
    </source>
</evidence>
<dbReference type="InterPro" id="IPR036168">
    <property type="entry name" value="AP2_Mu_C_sf"/>
</dbReference>
<dbReference type="Gene3D" id="2.60.40.1170">
    <property type="entry name" value="Mu homology domain, subdomain B"/>
    <property type="match status" value="1"/>
</dbReference>
<dbReference type="GO" id="GO:0006897">
    <property type="term" value="P:endocytosis"/>
    <property type="evidence" value="ECO:0007669"/>
    <property type="project" value="UniProtKB-KW"/>
</dbReference>
<feature type="region of interest" description="Disordered" evidence="5">
    <location>
        <begin position="250"/>
        <end position="297"/>
    </location>
</feature>
<accession>A0AAV6V0T7</accession>
<feature type="compositionally biased region" description="Acidic residues" evidence="5">
    <location>
        <begin position="1500"/>
        <end position="1511"/>
    </location>
</feature>
<dbReference type="FunFam" id="2.60.40.1170:FF:000022">
    <property type="entry name" value="AP-1 complex subunit mu"/>
    <property type="match status" value="1"/>
</dbReference>
<feature type="domain" description="MHD" evidence="7">
    <location>
        <begin position="1160"/>
        <end position="1470"/>
    </location>
</feature>
<feature type="compositionally biased region" description="Polar residues" evidence="5">
    <location>
        <begin position="509"/>
        <end position="519"/>
    </location>
</feature>
<feature type="compositionally biased region" description="Acidic residues" evidence="5">
    <location>
        <begin position="73"/>
        <end position="83"/>
    </location>
</feature>
<dbReference type="PROSITE" id="PS51072">
    <property type="entry name" value="MHD"/>
    <property type="match status" value="1"/>
</dbReference>
<evidence type="ECO:0000256" key="1">
    <source>
        <dbReference type="ARBA" id="ARBA00004496"/>
    </source>
</evidence>
<feature type="compositionally biased region" description="Basic and acidic residues" evidence="5">
    <location>
        <begin position="740"/>
        <end position="761"/>
    </location>
</feature>
<feature type="domain" description="SHD" evidence="6">
    <location>
        <begin position="1003"/>
        <end position="1156"/>
    </location>
</feature>
<evidence type="ECO:0000259" key="6">
    <source>
        <dbReference type="PROSITE" id="PS51070"/>
    </source>
</evidence>
<comment type="subcellular location">
    <subcellularLocation>
        <location evidence="1">Cytoplasm</location>
    </subcellularLocation>
</comment>
<feature type="region of interest" description="Disordered" evidence="5">
    <location>
        <begin position="907"/>
        <end position="927"/>
    </location>
</feature>
<feature type="compositionally biased region" description="Polar residues" evidence="5">
    <location>
        <begin position="706"/>
        <end position="726"/>
    </location>
</feature>
<feature type="compositionally biased region" description="Polar residues" evidence="5">
    <location>
        <begin position="485"/>
        <end position="501"/>
    </location>
</feature>
<evidence type="ECO:0008006" key="10">
    <source>
        <dbReference type="Google" id="ProtNLM"/>
    </source>
</evidence>
<feature type="compositionally biased region" description="Polar residues" evidence="5">
    <location>
        <begin position="285"/>
        <end position="297"/>
    </location>
</feature>
<feature type="region of interest" description="Disordered" evidence="5">
    <location>
        <begin position="673"/>
        <end position="807"/>
    </location>
</feature>
<feature type="compositionally biased region" description="Polar residues" evidence="5">
    <location>
        <begin position="784"/>
        <end position="795"/>
    </location>
</feature>
<feature type="region of interest" description="Disordered" evidence="5">
    <location>
        <begin position="483"/>
        <end position="523"/>
    </location>
</feature>
<dbReference type="InterPro" id="IPR050431">
    <property type="entry name" value="Adaptor_comp_med_subunit"/>
</dbReference>
<feature type="compositionally biased region" description="Low complexity" evidence="5">
    <location>
        <begin position="1484"/>
        <end position="1495"/>
    </location>
</feature>
<feature type="compositionally biased region" description="Pro residues" evidence="5">
    <location>
        <begin position="126"/>
        <end position="135"/>
    </location>
</feature>
<feature type="region of interest" description="Disordered" evidence="5">
    <location>
        <begin position="1477"/>
        <end position="1511"/>
    </location>
</feature>
<protein>
    <recommendedName>
        <fullName evidence="10">Protein stoned-B</fullName>
    </recommendedName>
</protein>
<feature type="compositionally biased region" description="Basic and acidic residues" evidence="5">
    <location>
        <begin position="796"/>
        <end position="805"/>
    </location>
</feature>
<feature type="compositionally biased region" description="Basic residues" evidence="5">
    <location>
        <begin position="1"/>
        <end position="11"/>
    </location>
</feature>
<dbReference type="PANTHER" id="PTHR10529">
    <property type="entry name" value="AP COMPLEX SUBUNIT MU"/>
    <property type="match status" value="1"/>
</dbReference>
<feature type="compositionally biased region" description="Pro residues" evidence="5">
    <location>
        <begin position="100"/>
        <end position="109"/>
    </location>
</feature>
<feature type="region of interest" description="Disordered" evidence="5">
    <location>
        <begin position="1"/>
        <end position="43"/>
    </location>
</feature>
<dbReference type="InterPro" id="IPR012320">
    <property type="entry name" value="SHD_dom"/>
</dbReference>
<dbReference type="GO" id="GO:0005737">
    <property type="term" value="C:cytoplasm"/>
    <property type="evidence" value="ECO:0007669"/>
    <property type="project" value="UniProtKB-SubCell"/>
</dbReference>
<keyword evidence="9" id="KW-1185">Reference proteome</keyword>
<keyword evidence="3" id="KW-0963">Cytoplasm</keyword>
<dbReference type="EMBL" id="JAFNEN010000217">
    <property type="protein sequence ID" value="KAG8189380.1"/>
    <property type="molecule type" value="Genomic_DNA"/>
</dbReference>
<dbReference type="PROSITE" id="PS51070">
    <property type="entry name" value="SHD"/>
    <property type="match status" value="1"/>
</dbReference>
<evidence type="ECO:0000259" key="7">
    <source>
        <dbReference type="PROSITE" id="PS51072"/>
    </source>
</evidence>
<evidence type="ECO:0000256" key="4">
    <source>
        <dbReference type="ARBA" id="ARBA00022583"/>
    </source>
</evidence>
<reference evidence="8 9" key="1">
    <citation type="journal article" date="2022" name="Nat. Ecol. Evol.">
        <title>A masculinizing supergene underlies an exaggerated male reproductive morph in a spider.</title>
        <authorList>
            <person name="Hendrickx F."/>
            <person name="De Corte Z."/>
            <person name="Sonet G."/>
            <person name="Van Belleghem S.M."/>
            <person name="Kostlbacher S."/>
            <person name="Vangestel C."/>
        </authorList>
    </citation>
    <scope>NUCLEOTIDE SEQUENCE [LARGE SCALE GENOMIC DNA]</scope>
    <source>
        <strain evidence="8">W744_W776</strain>
    </source>
</reference>
<proteinExistence type="inferred from homology"/>
<evidence type="ECO:0000313" key="8">
    <source>
        <dbReference type="EMBL" id="KAG8189380.1"/>
    </source>
</evidence>
<feature type="compositionally biased region" description="Basic and acidic residues" evidence="5">
    <location>
        <begin position="769"/>
        <end position="782"/>
    </location>
</feature>
<evidence type="ECO:0000313" key="9">
    <source>
        <dbReference type="Proteomes" id="UP000827092"/>
    </source>
</evidence>
<feature type="compositionally biased region" description="Basic and acidic residues" evidence="5">
    <location>
        <begin position="870"/>
        <end position="879"/>
    </location>
</feature>
<keyword evidence="4" id="KW-0254">Endocytosis</keyword>
<name>A0AAV6V0T7_9ARAC</name>